<feature type="transmembrane region" description="Helical" evidence="1">
    <location>
        <begin position="44"/>
        <end position="66"/>
    </location>
</feature>
<accession>A0A3P1BM86</accession>
<dbReference type="OrthoDB" id="7446256at2"/>
<organism evidence="2 3">
    <name type="scientific">Larkinella rosea</name>
    <dbReference type="NCBI Taxonomy" id="2025312"/>
    <lineage>
        <taxon>Bacteria</taxon>
        <taxon>Pseudomonadati</taxon>
        <taxon>Bacteroidota</taxon>
        <taxon>Cytophagia</taxon>
        <taxon>Cytophagales</taxon>
        <taxon>Spirosomataceae</taxon>
        <taxon>Larkinella</taxon>
    </lineage>
</organism>
<feature type="transmembrane region" description="Helical" evidence="1">
    <location>
        <begin position="12"/>
        <end position="32"/>
    </location>
</feature>
<name>A0A3P1BM86_9BACT</name>
<keyword evidence="1" id="KW-1133">Transmembrane helix</keyword>
<protein>
    <submittedName>
        <fullName evidence="2">Uncharacterized protein</fullName>
    </submittedName>
</protein>
<dbReference type="AlphaFoldDB" id="A0A3P1BM86"/>
<reference evidence="2 3" key="1">
    <citation type="submission" date="2018-11" db="EMBL/GenBank/DDBJ databases">
        <authorList>
            <person name="Zhou Z."/>
            <person name="Wang G."/>
        </authorList>
    </citation>
    <scope>NUCLEOTIDE SEQUENCE [LARGE SCALE GENOMIC DNA]</scope>
    <source>
        <strain evidence="2 3">KCTC52004</strain>
    </source>
</reference>
<comment type="caution">
    <text evidence="2">The sequence shown here is derived from an EMBL/GenBank/DDBJ whole genome shotgun (WGS) entry which is preliminary data.</text>
</comment>
<keyword evidence="1" id="KW-0812">Transmembrane</keyword>
<sequence>MLLTPLLKLISGFWMIQLQHVIRLTIAYYRFLPGHRSFGLLKTALSSLLSLTAWWVFSFGIGFLYIRYGD</sequence>
<evidence type="ECO:0000256" key="1">
    <source>
        <dbReference type="SAM" id="Phobius"/>
    </source>
</evidence>
<gene>
    <name evidence="2" type="ORF">EHT25_15970</name>
</gene>
<dbReference type="EMBL" id="RQJO01000009">
    <property type="protein sequence ID" value="RRB01993.1"/>
    <property type="molecule type" value="Genomic_DNA"/>
</dbReference>
<evidence type="ECO:0000313" key="3">
    <source>
        <dbReference type="Proteomes" id="UP000271925"/>
    </source>
</evidence>
<dbReference type="Proteomes" id="UP000271925">
    <property type="component" value="Unassembled WGS sequence"/>
</dbReference>
<keyword evidence="1" id="KW-0472">Membrane</keyword>
<proteinExistence type="predicted"/>
<evidence type="ECO:0000313" key="2">
    <source>
        <dbReference type="EMBL" id="RRB01993.1"/>
    </source>
</evidence>
<dbReference type="RefSeq" id="WP_124876157.1">
    <property type="nucleotide sequence ID" value="NZ_RQJO01000009.1"/>
</dbReference>
<keyword evidence="3" id="KW-1185">Reference proteome</keyword>